<proteinExistence type="predicted"/>
<sequence length="82" mass="9106">AVNPPARNMPTSLLPPPKGEQAIDEELREVFLEETDEMLEALGEYVPRWHADPGNLSALSEIRRAFHTLKGSGRMVRALILG</sequence>
<evidence type="ECO:0000256" key="3">
    <source>
        <dbReference type="PROSITE-ProRule" id="PRU00110"/>
    </source>
</evidence>
<evidence type="ECO:0000313" key="5">
    <source>
        <dbReference type="EMBL" id="GFD59834.1"/>
    </source>
</evidence>
<gene>
    <name evidence="5" type="ORF">Tci_931803</name>
</gene>
<reference evidence="5" key="1">
    <citation type="journal article" date="2019" name="Sci. Rep.">
        <title>Draft genome of Tanacetum cinerariifolium, the natural source of mosquito coil.</title>
        <authorList>
            <person name="Yamashiro T."/>
            <person name="Shiraishi A."/>
            <person name="Satake H."/>
            <person name="Nakayama K."/>
        </authorList>
    </citation>
    <scope>NUCLEOTIDE SEQUENCE</scope>
</reference>
<comment type="caution">
    <text evidence="5">The sequence shown here is derived from an EMBL/GenBank/DDBJ whole genome shotgun (WGS) entry which is preliminary data.</text>
</comment>
<evidence type="ECO:0000259" key="4">
    <source>
        <dbReference type="PROSITE" id="PS50894"/>
    </source>
</evidence>
<dbReference type="AlphaFoldDB" id="A0A699XV47"/>
<keyword evidence="2" id="KW-0932">Cytokinin signaling pathway</keyword>
<dbReference type="Pfam" id="PF01627">
    <property type="entry name" value="Hpt"/>
    <property type="match status" value="1"/>
</dbReference>
<feature type="modified residue" description="Phosphohistidine" evidence="3">
    <location>
        <position position="67"/>
    </location>
</feature>
<name>A0A699XV47_TANCI</name>
<dbReference type="GO" id="GO:0005829">
    <property type="term" value="C:cytosol"/>
    <property type="evidence" value="ECO:0007669"/>
    <property type="project" value="UniProtKB-SubCell"/>
</dbReference>
<protein>
    <recommendedName>
        <fullName evidence="4">HPt domain-containing protein</fullName>
    </recommendedName>
</protein>
<dbReference type="CDD" id="cd00088">
    <property type="entry name" value="HPT"/>
    <property type="match status" value="1"/>
</dbReference>
<feature type="non-terminal residue" evidence="5">
    <location>
        <position position="82"/>
    </location>
</feature>
<dbReference type="InterPro" id="IPR036641">
    <property type="entry name" value="HPT_dom_sf"/>
</dbReference>
<dbReference type="GO" id="GO:0000160">
    <property type="term" value="P:phosphorelay signal transduction system"/>
    <property type="evidence" value="ECO:0007669"/>
    <property type="project" value="InterPro"/>
</dbReference>
<feature type="non-terminal residue" evidence="5">
    <location>
        <position position="1"/>
    </location>
</feature>
<comment type="subcellular location">
    <subcellularLocation>
        <location evidence="1">Cytoplasm</location>
        <location evidence="1">Cytosol</location>
    </subcellularLocation>
</comment>
<dbReference type="GO" id="GO:0009736">
    <property type="term" value="P:cytokinin-activated signaling pathway"/>
    <property type="evidence" value="ECO:0007669"/>
    <property type="project" value="UniProtKB-KW"/>
</dbReference>
<feature type="domain" description="HPt" evidence="4">
    <location>
        <begin position="20"/>
        <end position="82"/>
    </location>
</feature>
<dbReference type="Gene3D" id="1.20.120.160">
    <property type="entry name" value="HPT domain"/>
    <property type="match status" value="1"/>
</dbReference>
<evidence type="ECO:0000256" key="2">
    <source>
        <dbReference type="ARBA" id="ARBA00022864"/>
    </source>
</evidence>
<dbReference type="SUPFAM" id="SSF47226">
    <property type="entry name" value="Histidine-containing phosphotransfer domain, HPT domain"/>
    <property type="match status" value="1"/>
</dbReference>
<accession>A0A699XV47</accession>
<keyword evidence="3" id="KW-0597">Phosphoprotein</keyword>
<dbReference type="InterPro" id="IPR008207">
    <property type="entry name" value="Sig_transdc_His_kin_Hpt_dom"/>
</dbReference>
<organism evidence="5">
    <name type="scientific">Tanacetum cinerariifolium</name>
    <name type="common">Dalmatian daisy</name>
    <name type="synonym">Chrysanthemum cinerariifolium</name>
    <dbReference type="NCBI Taxonomy" id="118510"/>
    <lineage>
        <taxon>Eukaryota</taxon>
        <taxon>Viridiplantae</taxon>
        <taxon>Streptophyta</taxon>
        <taxon>Embryophyta</taxon>
        <taxon>Tracheophyta</taxon>
        <taxon>Spermatophyta</taxon>
        <taxon>Magnoliopsida</taxon>
        <taxon>eudicotyledons</taxon>
        <taxon>Gunneridae</taxon>
        <taxon>Pentapetalae</taxon>
        <taxon>asterids</taxon>
        <taxon>campanulids</taxon>
        <taxon>Asterales</taxon>
        <taxon>Asteraceae</taxon>
        <taxon>Asteroideae</taxon>
        <taxon>Anthemideae</taxon>
        <taxon>Anthemidinae</taxon>
        <taxon>Tanacetum</taxon>
    </lineage>
</organism>
<evidence type="ECO:0000256" key="1">
    <source>
        <dbReference type="ARBA" id="ARBA00004514"/>
    </source>
</evidence>
<dbReference type="PROSITE" id="PS50894">
    <property type="entry name" value="HPT"/>
    <property type="match status" value="1"/>
</dbReference>
<dbReference type="EMBL" id="BKCJ011869876">
    <property type="protein sequence ID" value="GFD59834.1"/>
    <property type="molecule type" value="Genomic_DNA"/>
</dbReference>